<keyword evidence="2" id="KW-1185">Reference proteome</keyword>
<reference evidence="1 2" key="1">
    <citation type="journal article" date="2023" name="Nat. Microbiol.">
        <title>A compendium of viruses from methanogenic archaea reveals their diversity and adaptations to the gut environment.</title>
        <authorList>
            <person name="Medvedeva S."/>
            <person name="Borrel G."/>
            <person name="Krupovic M."/>
            <person name="Gribaldo S."/>
        </authorList>
    </citation>
    <scope>NUCLEOTIDE SEQUENCE [LARGE SCALE GENOMIC DNA]</scope>
</reference>
<dbReference type="EMBL" id="BK063679">
    <property type="protein sequence ID" value="DBA35520.1"/>
    <property type="molecule type" value="Genomic_DNA"/>
</dbReference>
<organism evidence="1 2">
    <name type="scientific">Caudoviricetes sp. vir323</name>
    <dbReference type="NCBI Taxonomy" id="3068356"/>
    <lineage>
        <taxon>Viruses</taxon>
        <taxon>Duplodnaviria</taxon>
        <taxon>Heunggongvirae</taxon>
        <taxon>Uroviricota</taxon>
        <taxon>Caudoviricetes</taxon>
    </lineage>
</organism>
<proteinExistence type="predicted"/>
<evidence type="ECO:0000313" key="2">
    <source>
        <dbReference type="Proteomes" id="UP001302343"/>
    </source>
</evidence>
<sequence>MKYIKYFETFEEYEDWMKNESNAEEVFESEEKICVDGLILSHTNKSFEESIAEGDDE</sequence>
<name>A0AA86YFC3_9CAUD</name>
<accession>A0AA86YFC3</accession>
<dbReference type="Proteomes" id="UP001302343">
    <property type="component" value="Segment"/>
</dbReference>
<gene>
    <name evidence="1" type="ORF">vir323_00008</name>
</gene>
<evidence type="ECO:0000313" key="1">
    <source>
        <dbReference type="EMBL" id="DBA35520.1"/>
    </source>
</evidence>
<dbReference type="GeneID" id="300198903"/>
<protein>
    <submittedName>
        <fullName evidence="1">Uncharacterized protein</fullName>
    </submittedName>
</protein>
<dbReference type="RefSeq" id="YP_013605300.1">
    <property type="nucleotide sequence ID" value="NC_133304.1"/>
</dbReference>